<dbReference type="InterPro" id="IPR044810">
    <property type="entry name" value="WRKY_plant"/>
</dbReference>
<evidence type="ECO:0000313" key="8">
    <source>
        <dbReference type="EMBL" id="MBA0563541.1"/>
    </source>
</evidence>
<dbReference type="GO" id="GO:0003700">
    <property type="term" value="F:DNA-binding transcription factor activity"/>
    <property type="evidence" value="ECO:0007669"/>
    <property type="project" value="InterPro"/>
</dbReference>
<feature type="region of interest" description="Disordered" evidence="6">
    <location>
        <begin position="1"/>
        <end position="46"/>
    </location>
</feature>
<dbReference type="Gene3D" id="2.20.25.80">
    <property type="entry name" value="WRKY domain"/>
    <property type="match status" value="2"/>
</dbReference>
<feature type="domain" description="WRKY" evidence="7">
    <location>
        <begin position="77"/>
        <end position="131"/>
    </location>
</feature>
<organism evidence="8 9">
    <name type="scientific">Gossypium lobatum</name>
    <dbReference type="NCBI Taxonomy" id="34289"/>
    <lineage>
        <taxon>Eukaryota</taxon>
        <taxon>Viridiplantae</taxon>
        <taxon>Streptophyta</taxon>
        <taxon>Embryophyta</taxon>
        <taxon>Tracheophyta</taxon>
        <taxon>Spermatophyta</taxon>
        <taxon>Magnoliopsida</taxon>
        <taxon>eudicotyledons</taxon>
        <taxon>Gunneridae</taxon>
        <taxon>Pentapetalae</taxon>
        <taxon>rosids</taxon>
        <taxon>malvids</taxon>
        <taxon>Malvales</taxon>
        <taxon>Malvaceae</taxon>
        <taxon>Malvoideae</taxon>
        <taxon>Gossypium</taxon>
    </lineage>
</organism>
<keyword evidence="3" id="KW-0238">DNA-binding</keyword>
<dbReference type="SUPFAM" id="SSF118290">
    <property type="entry name" value="WRKY DNA-binding domain"/>
    <property type="match status" value="1"/>
</dbReference>
<keyword evidence="2" id="KW-0805">Transcription regulation</keyword>
<proteinExistence type="predicted"/>
<keyword evidence="4" id="KW-0804">Transcription</keyword>
<dbReference type="PANTHER" id="PTHR31221:SF360">
    <property type="entry name" value="WRKY DOMAIN-CONTAINING PROTEIN"/>
    <property type="match status" value="1"/>
</dbReference>
<evidence type="ECO:0000256" key="2">
    <source>
        <dbReference type="ARBA" id="ARBA00023015"/>
    </source>
</evidence>
<dbReference type="SMART" id="SM00774">
    <property type="entry name" value="WRKY"/>
    <property type="match status" value="1"/>
</dbReference>
<evidence type="ECO:0000313" key="9">
    <source>
        <dbReference type="Proteomes" id="UP000593572"/>
    </source>
</evidence>
<keyword evidence="5" id="KW-0539">Nucleus</keyword>
<dbReference type="GO" id="GO:0043565">
    <property type="term" value="F:sequence-specific DNA binding"/>
    <property type="evidence" value="ECO:0007669"/>
    <property type="project" value="InterPro"/>
</dbReference>
<dbReference type="InterPro" id="IPR036576">
    <property type="entry name" value="WRKY_dom_sf"/>
</dbReference>
<comment type="caution">
    <text evidence="8">The sequence shown here is derived from an EMBL/GenBank/DDBJ whole genome shotgun (WGS) entry which is preliminary data.</text>
</comment>
<dbReference type="AlphaFoldDB" id="A0A7J8MFP1"/>
<dbReference type="Proteomes" id="UP000593572">
    <property type="component" value="Unassembled WGS sequence"/>
</dbReference>
<dbReference type="GO" id="GO:0005634">
    <property type="term" value="C:nucleus"/>
    <property type="evidence" value="ECO:0007669"/>
    <property type="project" value="UniProtKB-SubCell"/>
</dbReference>
<protein>
    <recommendedName>
        <fullName evidence="7">WRKY domain-containing protein</fullName>
    </recommendedName>
</protein>
<feature type="non-terminal residue" evidence="8">
    <location>
        <position position="1"/>
    </location>
</feature>
<evidence type="ECO:0000256" key="5">
    <source>
        <dbReference type="ARBA" id="ARBA00023242"/>
    </source>
</evidence>
<gene>
    <name evidence="8" type="ORF">Golob_008516</name>
</gene>
<evidence type="ECO:0000259" key="7">
    <source>
        <dbReference type="PROSITE" id="PS50811"/>
    </source>
</evidence>
<evidence type="ECO:0000256" key="4">
    <source>
        <dbReference type="ARBA" id="ARBA00023163"/>
    </source>
</evidence>
<dbReference type="PROSITE" id="PS50811">
    <property type="entry name" value="WRKY"/>
    <property type="match status" value="1"/>
</dbReference>
<comment type="subcellular location">
    <subcellularLocation>
        <location evidence="1">Nucleus</location>
    </subcellularLocation>
</comment>
<dbReference type="EMBL" id="JABEZX010000008">
    <property type="protein sequence ID" value="MBA0563541.1"/>
    <property type="molecule type" value="Genomic_DNA"/>
</dbReference>
<keyword evidence="9" id="KW-1185">Reference proteome</keyword>
<dbReference type="PANTHER" id="PTHR31221">
    <property type="entry name" value="WRKY TRANSCRIPTION FACTOR PROTEIN 1-RELATED"/>
    <property type="match status" value="1"/>
</dbReference>
<evidence type="ECO:0000256" key="1">
    <source>
        <dbReference type="ARBA" id="ARBA00004123"/>
    </source>
</evidence>
<accession>A0A7J8MFP1</accession>
<evidence type="ECO:0000256" key="6">
    <source>
        <dbReference type="SAM" id="MobiDB-lite"/>
    </source>
</evidence>
<reference evidence="8 9" key="1">
    <citation type="journal article" date="2019" name="Genome Biol. Evol.">
        <title>Insights into the evolution of the New World diploid cottons (Gossypium, subgenus Houzingenia) based on genome sequencing.</title>
        <authorList>
            <person name="Grover C.E."/>
            <person name="Arick M.A. 2nd"/>
            <person name="Thrash A."/>
            <person name="Conover J.L."/>
            <person name="Sanders W.S."/>
            <person name="Peterson D.G."/>
            <person name="Frelichowski J.E."/>
            <person name="Scheffler J.A."/>
            <person name="Scheffler B.E."/>
            <person name="Wendel J.F."/>
        </authorList>
    </citation>
    <scope>NUCLEOTIDE SEQUENCE [LARGE SCALE GENOMIC DNA]</scope>
    <source>
        <strain evidence="8">157</strain>
        <tissue evidence="8">Leaf</tissue>
    </source>
</reference>
<name>A0A7J8MFP1_9ROSI</name>
<dbReference type="InterPro" id="IPR003657">
    <property type="entry name" value="WRKY_dom"/>
</dbReference>
<sequence>KDLTDFINNPCIEEHEEPSPQGYLNLQQPYAPEQARSFTSGNNKSLEDDECFLVPKIVEVDVDEDEPKAKRWNCTDNENKVLDDGYRRRKWKRKMVKGNPYPRETRQVRVRSGTDLAPDDGFCWRKYGQKAILGAKYPRFANHL</sequence>
<evidence type="ECO:0000256" key="3">
    <source>
        <dbReference type="ARBA" id="ARBA00023125"/>
    </source>
</evidence>
<dbReference type="Pfam" id="PF03106">
    <property type="entry name" value="WRKY"/>
    <property type="match status" value="1"/>
</dbReference>